<feature type="compositionally biased region" description="Basic and acidic residues" evidence="1">
    <location>
        <begin position="846"/>
        <end position="861"/>
    </location>
</feature>
<protein>
    <recommendedName>
        <fullName evidence="2">Fibronectin type-III domain-containing protein</fullName>
    </recommendedName>
</protein>
<evidence type="ECO:0000313" key="3">
    <source>
        <dbReference type="EMBL" id="CAL1544711.1"/>
    </source>
</evidence>
<dbReference type="SUPFAM" id="SSF49265">
    <property type="entry name" value="Fibronectin type III"/>
    <property type="match status" value="1"/>
</dbReference>
<feature type="region of interest" description="Disordered" evidence="1">
    <location>
        <begin position="750"/>
        <end position="999"/>
    </location>
</feature>
<dbReference type="InterPro" id="IPR003961">
    <property type="entry name" value="FN3_dom"/>
</dbReference>
<feature type="compositionally biased region" description="Polar residues" evidence="1">
    <location>
        <begin position="874"/>
        <end position="884"/>
    </location>
</feature>
<feature type="region of interest" description="Disordered" evidence="1">
    <location>
        <begin position="1022"/>
        <end position="1298"/>
    </location>
</feature>
<dbReference type="Gene3D" id="2.60.40.10">
    <property type="entry name" value="Immunoglobulins"/>
    <property type="match status" value="1"/>
</dbReference>
<feature type="compositionally biased region" description="Basic and acidic residues" evidence="1">
    <location>
        <begin position="750"/>
        <end position="776"/>
    </location>
</feature>
<feature type="compositionally biased region" description="Low complexity" evidence="1">
    <location>
        <begin position="980"/>
        <end position="993"/>
    </location>
</feature>
<feature type="compositionally biased region" description="Basic and acidic residues" evidence="1">
    <location>
        <begin position="936"/>
        <end position="946"/>
    </location>
</feature>
<evidence type="ECO:0000313" key="4">
    <source>
        <dbReference type="Proteomes" id="UP001497497"/>
    </source>
</evidence>
<feature type="compositionally biased region" description="Low complexity" evidence="1">
    <location>
        <begin position="795"/>
        <end position="805"/>
    </location>
</feature>
<feature type="compositionally biased region" description="Basic and acidic residues" evidence="1">
    <location>
        <begin position="1082"/>
        <end position="1091"/>
    </location>
</feature>
<feature type="region of interest" description="Disordered" evidence="1">
    <location>
        <begin position="1313"/>
        <end position="1519"/>
    </location>
</feature>
<organism evidence="3 4">
    <name type="scientific">Lymnaea stagnalis</name>
    <name type="common">Great pond snail</name>
    <name type="synonym">Helix stagnalis</name>
    <dbReference type="NCBI Taxonomy" id="6523"/>
    <lineage>
        <taxon>Eukaryota</taxon>
        <taxon>Metazoa</taxon>
        <taxon>Spiralia</taxon>
        <taxon>Lophotrochozoa</taxon>
        <taxon>Mollusca</taxon>
        <taxon>Gastropoda</taxon>
        <taxon>Heterobranchia</taxon>
        <taxon>Euthyneura</taxon>
        <taxon>Panpulmonata</taxon>
        <taxon>Hygrophila</taxon>
        <taxon>Lymnaeoidea</taxon>
        <taxon>Lymnaeidae</taxon>
        <taxon>Lymnaea</taxon>
    </lineage>
</organism>
<dbReference type="Pfam" id="PF00612">
    <property type="entry name" value="IQ"/>
    <property type="match status" value="1"/>
</dbReference>
<feature type="compositionally biased region" description="Polar residues" evidence="1">
    <location>
        <begin position="234"/>
        <end position="255"/>
    </location>
</feature>
<feature type="compositionally biased region" description="Basic residues" evidence="1">
    <location>
        <begin position="1099"/>
        <end position="1108"/>
    </location>
</feature>
<feature type="region of interest" description="Disordered" evidence="1">
    <location>
        <begin position="399"/>
        <end position="425"/>
    </location>
</feature>
<dbReference type="SMART" id="SM00060">
    <property type="entry name" value="FN3"/>
    <property type="match status" value="1"/>
</dbReference>
<evidence type="ECO:0000256" key="1">
    <source>
        <dbReference type="SAM" id="MobiDB-lite"/>
    </source>
</evidence>
<feature type="compositionally biased region" description="Polar residues" evidence="1">
    <location>
        <begin position="816"/>
        <end position="826"/>
    </location>
</feature>
<dbReference type="CDD" id="cd23767">
    <property type="entry name" value="IQCD"/>
    <property type="match status" value="1"/>
</dbReference>
<feature type="region of interest" description="Disordered" evidence="1">
    <location>
        <begin position="599"/>
        <end position="628"/>
    </location>
</feature>
<feature type="compositionally biased region" description="Basic and acidic residues" evidence="1">
    <location>
        <begin position="1118"/>
        <end position="1146"/>
    </location>
</feature>
<dbReference type="Pfam" id="PF00041">
    <property type="entry name" value="fn3"/>
    <property type="match status" value="1"/>
</dbReference>
<gene>
    <name evidence="3" type="ORF">GSLYS_00018194001</name>
</gene>
<dbReference type="EMBL" id="CAXITT010000639">
    <property type="protein sequence ID" value="CAL1544711.1"/>
    <property type="molecule type" value="Genomic_DNA"/>
</dbReference>
<keyword evidence="4" id="KW-1185">Reference proteome</keyword>
<feature type="domain" description="Fibronectin type-III" evidence="2">
    <location>
        <begin position="653"/>
        <end position="747"/>
    </location>
</feature>
<name>A0AAV2ICR1_LYMST</name>
<evidence type="ECO:0000259" key="2">
    <source>
        <dbReference type="PROSITE" id="PS50853"/>
    </source>
</evidence>
<feature type="compositionally biased region" description="Polar residues" evidence="1">
    <location>
        <begin position="913"/>
        <end position="929"/>
    </location>
</feature>
<dbReference type="CDD" id="cd00063">
    <property type="entry name" value="FN3"/>
    <property type="match status" value="1"/>
</dbReference>
<feature type="compositionally biased region" description="Polar residues" evidence="1">
    <location>
        <begin position="948"/>
        <end position="971"/>
    </location>
</feature>
<dbReference type="PROSITE" id="PS50853">
    <property type="entry name" value="FN3"/>
    <property type="match status" value="1"/>
</dbReference>
<dbReference type="InterPro" id="IPR013783">
    <property type="entry name" value="Ig-like_fold"/>
</dbReference>
<feature type="region of interest" description="Disordered" evidence="1">
    <location>
        <begin position="70"/>
        <end position="89"/>
    </location>
</feature>
<feature type="compositionally biased region" description="Low complexity" evidence="1">
    <location>
        <begin position="259"/>
        <end position="270"/>
    </location>
</feature>
<dbReference type="Proteomes" id="UP001497497">
    <property type="component" value="Unassembled WGS sequence"/>
</dbReference>
<feature type="compositionally biased region" description="Polar residues" evidence="1">
    <location>
        <begin position="413"/>
        <end position="425"/>
    </location>
</feature>
<feature type="compositionally biased region" description="Basic and acidic residues" evidence="1">
    <location>
        <begin position="399"/>
        <end position="408"/>
    </location>
</feature>
<feature type="compositionally biased region" description="Basic and acidic residues" evidence="1">
    <location>
        <begin position="606"/>
        <end position="621"/>
    </location>
</feature>
<accession>A0AAV2ICR1</accession>
<dbReference type="InterPro" id="IPR036116">
    <property type="entry name" value="FN3_sf"/>
</dbReference>
<feature type="region of interest" description="Disordered" evidence="1">
    <location>
        <begin position="185"/>
        <end position="219"/>
    </location>
</feature>
<feature type="region of interest" description="Disordered" evidence="1">
    <location>
        <begin position="232"/>
        <end position="283"/>
    </location>
</feature>
<reference evidence="3 4" key="1">
    <citation type="submission" date="2024-04" db="EMBL/GenBank/DDBJ databases">
        <authorList>
            <consortium name="Genoscope - CEA"/>
            <person name="William W."/>
        </authorList>
    </citation>
    <scope>NUCLEOTIDE SEQUENCE [LARGE SCALE GENOMIC DNA]</scope>
</reference>
<feature type="compositionally biased region" description="Basic and acidic residues" evidence="1">
    <location>
        <begin position="1321"/>
        <end position="1351"/>
    </location>
</feature>
<proteinExistence type="predicted"/>
<sequence length="1519" mass="167718">MLKRTRRVHFADENLYYVKLLPEVKDAKLSQILTQQRKYHHLQKSECQASPVSSPRTQNSSFLSHDAHVTDDTASELDSSVQTVHSEHLERRQVWAAPADALPERSSLDDRQPVHANDLRLQDISNECDQRSSVSLLESESIYLPFDIPASPVAIRRPFTAPEQETGPFVKPPSDPALYASDQKRHLSRPYTATDSRHPTFTKYDSLEQRPIRPLNQHVVKGNIKPAFEVARPLTSSSEPSVSTHKDTSIPTARSQDYESSSEQTASESEVLPQKPDDNHTTQPKIINTIQLVSIHAPKDKLNHIKAIAGNKRAGHPTSRAGNPSGKSFAMKTATAASMAASAVLRNRLPKTNLSTAGAVKMNSPEGRDHLQDSVAARHGARDSKQIKGRLNMERMELEKDGRSHPGGRDAGSVSQPASDIFTSDPQQIGHKAATSIQAFWRGYWAREHNTKVVSVRKEIRARRAEDHIMLLRKDLERNRKLYEEEKRLRILQMEAIRLLYHEVQVLKSQSTTSNKDLGNTTANTSVNFSPTATGTSMVTAAPAAYSELNRTQELERTCLSLQSQVSHLQEALASVSSAVFRTNSLDSANFELTDHSDTVQVSPNFDDHQPRSRHPSEETSHWGCIPHSLSPYPSEEEEQYYLRVPMHGAPTPPRCLQLHHFSPSALLLSWQPSSCAGRLKEEEGNRHIIGYRVYVNDKLKAFICHCTSALVEGLNAATTYKFYIKALSGFGESFESNILMVKLASGPERQKYPESTDSSHDSDRDVDSSQKTEKLKPKHRKHRRSPRMDKKSSKASSHLSSNEKNVFTSPGELAQNVNCNNSTVEDSPVGIFTHPKLHTHRRNRSRDLHTEGDSFKDTLLKEPSPTAVDRKQTGQMVSPNTKNEAPRQLPESPKSGHHRLDAVVSADLKPRPTTTKNSEPDRTVNSGLNVVMSGTKKDSHWRKDSPPSGSFKTESPSHSKKTSPIASPSCGSDGDPKLKSSPKPGSEGSSLKVSSPSLMETFTVDKGSSYLESLNAITESALSGMSFGSPGSGSRGHKRTKSRDYQQASEKSATDGGSQEVTESEVSVEEAARLGSRHKERSNEGRREGDGSSDSSGKHRGHRRKRSKDLSNQGSEWRTDEAQSGGQEERREDNKSEDHGEKSEEACISNLSDGVPLPNRPVIDGRHRHSSGSRPNSPVVSVSGGEEKPRMSIAELLLEQQKVRNLKLKESGRGDQVQRLETNRRSSSIDSVSSNTFGDTSRRSPSAESLPESIREDAEQDSDQKLSQNLPTGGRRAQPIAPTREATEASQVRLSKETTAAMMSKLLHKLETITKNSAGGKKESLTLKRSNTEEKDWDLGSKPPSDDERKGRSRNLSESDAEGGPQLPPRVPSGDSSSGSHSDDSRQSRRHQHRRTPSDHWLPPSTDYTRPTHSPIIMEGALVKKHGSSVRRNQSFHGLLPSKHQDTKTSPSSNEETSPKADEQNPALSQSDTPVRSRALIRSRTPSPAGSRTPILSVAQLKRHSDGGKPFSSTPGKM</sequence>
<feature type="compositionally biased region" description="Basic and acidic residues" evidence="1">
    <location>
        <begin position="1208"/>
        <end position="1225"/>
    </location>
</feature>
<comment type="caution">
    <text evidence="3">The sequence shown here is derived from an EMBL/GenBank/DDBJ whole genome shotgun (WGS) entry which is preliminary data.</text>
</comment>
<dbReference type="PROSITE" id="PS50096">
    <property type="entry name" value="IQ"/>
    <property type="match status" value="1"/>
</dbReference>
<dbReference type="InterPro" id="IPR000048">
    <property type="entry name" value="IQ_motif_EF-hand-BS"/>
</dbReference>
<feature type="compositionally biased region" description="Polar residues" evidence="1">
    <location>
        <begin position="1236"/>
        <end position="1248"/>
    </location>
</feature>
<feature type="compositionally biased region" description="Basic residues" evidence="1">
    <location>
        <begin position="777"/>
        <end position="786"/>
    </location>
</feature>
<feature type="compositionally biased region" description="Basic residues" evidence="1">
    <location>
        <begin position="836"/>
        <end position="845"/>
    </location>
</feature>
<feature type="compositionally biased region" description="Polar residues" evidence="1">
    <location>
        <begin position="1046"/>
        <end position="1058"/>
    </location>
</feature>